<name>A0A016V346_9BILA</name>
<dbReference type="AlphaFoldDB" id="A0A016V346"/>
<organism evidence="1 2">
    <name type="scientific">Ancylostoma ceylanicum</name>
    <dbReference type="NCBI Taxonomy" id="53326"/>
    <lineage>
        <taxon>Eukaryota</taxon>
        <taxon>Metazoa</taxon>
        <taxon>Ecdysozoa</taxon>
        <taxon>Nematoda</taxon>
        <taxon>Chromadorea</taxon>
        <taxon>Rhabditida</taxon>
        <taxon>Rhabditina</taxon>
        <taxon>Rhabditomorpha</taxon>
        <taxon>Strongyloidea</taxon>
        <taxon>Ancylostomatidae</taxon>
        <taxon>Ancylostomatinae</taxon>
        <taxon>Ancylostoma</taxon>
    </lineage>
</organism>
<gene>
    <name evidence="1" type="primary">Acey_s0019.g3823</name>
    <name evidence="1" type="ORF">Y032_0019g3823</name>
</gene>
<protein>
    <submittedName>
        <fullName evidence="1">Uncharacterized protein</fullName>
    </submittedName>
</protein>
<accession>A0A016V346</accession>
<proteinExistence type="predicted"/>
<comment type="caution">
    <text evidence="1">The sequence shown here is derived from an EMBL/GenBank/DDBJ whole genome shotgun (WGS) entry which is preliminary data.</text>
</comment>
<dbReference type="EMBL" id="JARK01001355">
    <property type="protein sequence ID" value="EYC21437.1"/>
    <property type="molecule type" value="Genomic_DNA"/>
</dbReference>
<evidence type="ECO:0000313" key="2">
    <source>
        <dbReference type="Proteomes" id="UP000024635"/>
    </source>
</evidence>
<reference evidence="2" key="1">
    <citation type="journal article" date="2015" name="Nat. Genet.">
        <title>The genome and transcriptome of the zoonotic hookworm Ancylostoma ceylanicum identify infection-specific gene families.</title>
        <authorList>
            <person name="Schwarz E.M."/>
            <person name="Hu Y."/>
            <person name="Antoshechkin I."/>
            <person name="Miller M.M."/>
            <person name="Sternberg P.W."/>
            <person name="Aroian R.V."/>
        </authorList>
    </citation>
    <scope>NUCLEOTIDE SEQUENCE</scope>
    <source>
        <strain evidence="2">HY135</strain>
    </source>
</reference>
<evidence type="ECO:0000313" key="1">
    <source>
        <dbReference type="EMBL" id="EYC21437.1"/>
    </source>
</evidence>
<sequence>MTNRRAWSLRNFQVQRSTTRALKLSLRLGLHISKKAVLVFRSTQHVLHYFAIARITPLFKDNIHVSCSDCCPPTVTKISLFSWCLC</sequence>
<dbReference type="Proteomes" id="UP000024635">
    <property type="component" value="Unassembled WGS sequence"/>
</dbReference>
<keyword evidence="2" id="KW-1185">Reference proteome</keyword>